<name>A0ACC0J8V9_CHOFU</name>
<keyword evidence="2" id="KW-1185">Reference proteome</keyword>
<reference evidence="1 2" key="1">
    <citation type="journal article" date="2022" name="Genome Biol. Evol.">
        <title>The Spruce Budworm Genome: Reconstructing the Evolutionary History of Antifreeze Proteins.</title>
        <authorList>
            <person name="Beliveau C."/>
            <person name="Gagne P."/>
            <person name="Picq S."/>
            <person name="Vernygora O."/>
            <person name="Keeling C.I."/>
            <person name="Pinkney K."/>
            <person name="Doucet D."/>
            <person name="Wen F."/>
            <person name="Johnston J.S."/>
            <person name="Maaroufi H."/>
            <person name="Boyle B."/>
            <person name="Laroche J."/>
            <person name="Dewar K."/>
            <person name="Juretic N."/>
            <person name="Blackburn G."/>
            <person name="Nisole A."/>
            <person name="Brunet B."/>
            <person name="Brandao M."/>
            <person name="Lumley L."/>
            <person name="Duan J."/>
            <person name="Quan G."/>
            <person name="Lucarotti C.J."/>
            <person name="Roe A.D."/>
            <person name="Sperling F.A.H."/>
            <person name="Levesque R.C."/>
            <person name="Cusson M."/>
        </authorList>
    </citation>
    <scope>NUCLEOTIDE SEQUENCE [LARGE SCALE GENOMIC DNA]</scope>
    <source>
        <strain evidence="1">Glfc:IPQL:Cfum</strain>
    </source>
</reference>
<evidence type="ECO:0000313" key="1">
    <source>
        <dbReference type="EMBL" id="KAI8420562.1"/>
    </source>
</evidence>
<dbReference type="Proteomes" id="UP001064048">
    <property type="component" value="Chromosome 14"/>
</dbReference>
<evidence type="ECO:0000313" key="2">
    <source>
        <dbReference type="Proteomes" id="UP001064048"/>
    </source>
</evidence>
<comment type="caution">
    <text evidence="1">The sequence shown here is derived from an EMBL/GenBank/DDBJ whole genome shotgun (WGS) entry which is preliminary data.</text>
</comment>
<gene>
    <name evidence="1" type="ORF">MSG28_009021</name>
</gene>
<proteinExistence type="predicted"/>
<sequence length="119" mass="13725">MPIVRMSRFYGDMETVALASTSKEALPNICGDVDQSFKEVNKFEKTMTLIKLIQENDGKRILVFVTTKRTADFVADVLFEQLQKITASLHEDRKHRHRKLARQSFMNGHCDILILQTLI</sequence>
<accession>A0ACC0J8V9</accession>
<dbReference type="EMBL" id="CM046114">
    <property type="protein sequence ID" value="KAI8420562.1"/>
    <property type="molecule type" value="Genomic_DNA"/>
</dbReference>
<protein>
    <submittedName>
        <fullName evidence="1">Uncharacterized protein</fullName>
    </submittedName>
</protein>
<organism evidence="1 2">
    <name type="scientific">Choristoneura fumiferana</name>
    <name type="common">Spruce budworm moth</name>
    <name type="synonym">Archips fumiferana</name>
    <dbReference type="NCBI Taxonomy" id="7141"/>
    <lineage>
        <taxon>Eukaryota</taxon>
        <taxon>Metazoa</taxon>
        <taxon>Ecdysozoa</taxon>
        <taxon>Arthropoda</taxon>
        <taxon>Hexapoda</taxon>
        <taxon>Insecta</taxon>
        <taxon>Pterygota</taxon>
        <taxon>Neoptera</taxon>
        <taxon>Endopterygota</taxon>
        <taxon>Lepidoptera</taxon>
        <taxon>Glossata</taxon>
        <taxon>Ditrysia</taxon>
        <taxon>Tortricoidea</taxon>
        <taxon>Tortricidae</taxon>
        <taxon>Tortricinae</taxon>
        <taxon>Choristoneura</taxon>
    </lineage>
</organism>